<dbReference type="InterPro" id="IPR013103">
    <property type="entry name" value="RVT_2"/>
</dbReference>
<feature type="domain" description="Reverse transcriptase Ty1/copia-type" evidence="2">
    <location>
        <begin position="364"/>
        <end position="499"/>
    </location>
</feature>
<gene>
    <name evidence="3" type="ORF">Tci_041968</name>
</gene>
<dbReference type="PANTHER" id="PTHR11439">
    <property type="entry name" value="GAG-POL-RELATED RETROTRANSPOSON"/>
    <property type="match status" value="1"/>
</dbReference>
<dbReference type="SUPFAM" id="SSF56672">
    <property type="entry name" value="DNA/RNA polymerases"/>
    <property type="match status" value="1"/>
</dbReference>
<feature type="region of interest" description="Disordered" evidence="1">
    <location>
        <begin position="1755"/>
        <end position="1776"/>
    </location>
</feature>
<feature type="compositionally biased region" description="Pro residues" evidence="1">
    <location>
        <begin position="1456"/>
        <end position="1468"/>
    </location>
</feature>
<dbReference type="PANTHER" id="PTHR11439:SF509">
    <property type="entry name" value="RNA-DIRECTED DNA POLYMERASE"/>
    <property type="match status" value="1"/>
</dbReference>
<sequence length="1910" mass="216303">MPPREPIPLVNIMDKPVVTLIRNVTISRVYYVEGLGHNHFSVGQFYDSDLEVAFRQHTCFICNLEGVDLLTARQGLVRGLPKLKFEKDHLCSACAMAKSTKKTHKPKSEDTNQEKLYLLHMDLCGPMQVVVAACFTQNRSIIRLRHGKTPYEVLHSKLPDLSFFHMFGALCYPTNDSGNLGPALNDMTPGTISSGLVRTSSSLTSYVPPLRNDWDLLFQPMFDELLNPPPSVVNHAPKVIAPIPKLLVVPIPEVTSEQSLLMASPQSNVQPNHPMTHHNNKWTKDNPLNNIIGQHSRPVSTRLQLHEQALFSHYDTFLTSVEPKTYKEALTQACWIEAIQEELNEFESLEVWELVPRPNQVMDEGIDYEDSFALVARLEAIQIFLAYAAHKNMVVYQMDVKTAFLNGNLREEVYVSQPDGFVDPNNPNHVYKLKKALYGLKQAPRAWYDMLSSFLLSQYFSKGSVDPILFIWRNDNDLLLVQVYVDDIIFDASTIELLDTPMVEKSKLDEDKEGKAVDRSHYYGMIGTLLYLTASRPDLQFAICMCARYEARPTEKHDSSVALTAFVDADYAGCQDARRSTSGSVQFLVERLISWSLKRQKSAAISSMEAEYIALSGCCAQILWMRSQLSDYGHGFNKIPISIGTDLDSSLRTDLVSSIGTNLDSSLRTDLVSSIGIDLDSSLRTDLDWSIGTDLDCSLRTDLEQFRCAGWDLVPNTKRLRIGRSKFRLPSDIQSKEFTLQVVYDVLRGSPFFKAFLITADVPEIYMQEFWATPYVHQHSIRFKMDTRKNIVDLEAFKEMLHISSRKKNTQQYGAILPIELTNEDIRNTKAYKEYYAYATGETAQKPKASVRRKISGSNSSTTPPTAVASPRPITTIAAAPRLTATAKGKQPARATSLYDPSEHGGSSTDEGTGSKPRVLDVPSDDSEEEISWNSSDDEDVDAQDKGRDDDEGKKNDENITYSDDEDDIGAEADFTNLETSTQVVKDQGGLSQINNDDFHTFMFACFLLQEEPKRVHQALKDPSWIEAMQEELLQFKMQKVWVLVHLPHGKRAIGDIQEKGIDYKEVFAPVARIEAIRLFLTYASFMGFMVYQTDVKSAFLYGTIKEEVYVCQPLGFKDPDYPDIVYKVVKIYVDDIIFGSTNKDLCKAFEKLMKDKFQMSSMGEHTFFLGLQVKQKKDRIFISHDKYVAETLRKFGLTEGKSASTPIDTEKPLLKDPDGVNTPRCDEDRLNLMELMIFLLPSDEKVGIEVYAVDLQTSVAVKKVNDVTRLQALVDQMKVIITEATVRDALRLHDAEGIDCLPNEEIFTELARMGYEKPSTKLTFYKAFFSSRKFNFSKYIFDSLVRNVDSPTKFYMYPRFLQLMFRKQVGDLSSHKTKYSSPALTKKVFANIKRVGKGCSIVETPLFERMIVAQQVGEGVAEVNVKDVSTVGVAAEGATSVADDEVPADVHKPSIPSPPPPPPPPPSSQDIPSTSQIAQALEITKLKQRVKKLERRNKASKLRRLQKVGITKRVKTSDDTVMDDVSKQGRIIADMDADKDVTLKDVAVVAKYVQDAKIEESSDVEGRKLESQAQIYQINLEHADKVLSMQDVDIEPAELQEVVEVVTTAKLITDVVTAASTTITAAALTLTTALSAARRRKGVVIRDLEESATPSIIMHTKAKSKDKDWDEVINHVQRKKKEDNAVKRYQALKRKPQTKAQARKNMMIYLRNVVGFKMDYFKRMTYDDIRLIFEKKVNSNVAFLQKTKEQMEEEDNRALKRLSESQEDKASKKQKLDEEVAELKRHLQIVPNDEDDVYTEATPLARKVLVVDYKIYTENNKPYYKIIRADGSPQLFLCFLSLLRNFDREDLEVLWELVKERFASSKPKNFSDDFLMTTLTYMFEKPDVQAQVWKNQRTVHGQRSRAGYC</sequence>
<dbReference type="Pfam" id="PF07727">
    <property type="entry name" value="RVT_2"/>
    <property type="match status" value="2"/>
</dbReference>
<evidence type="ECO:0000313" key="3">
    <source>
        <dbReference type="EMBL" id="GEU69990.1"/>
    </source>
</evidence>
<protein>
    <recommendedName>
        <fullName evidence="2">Reverse transcriptase Ty1/copia-type domain-containing protein</fullName>
    </recommendedName>
</protein>
<feature type="region of interest" description="Disordered" evidence="1">
    <location>
        <begin position="1443"/>
        <end position="1474"/>
    </location>
</feature>
<reference evidence="3" key="1">
    <citation type="journal article" date="2019" name="Sci. Rep.">
        <title>Draft genome of Tanacetum cinerariifolium, the natural source of mosquito coil.</title>
        <authorList>
            <person name="Yamashiro T."/>
            <person name="Shiraishi A."/>
            <person name="Satake H."/>
            <person name="Nakayama K."/>
        </authorList>
    </citation>
    <scope>NUCLEOTIDE SEQUENCE</scope>
</reference>
<evidence type="ECO:0000259" key="2">
    <source>
        <dbReference type="Pfam" id="PF07727"/>
    </source>
</evidence>
<dbReference type="EMBL" id="BKCJ010006036">
    <property type="protein sequence ID" value="GEU69990.1"/>
    <property type="molecule type" value="Genomic_DNA"/>
</dbReference>
<feature type="region of interest" description="Disordered" evidence="1">
    <location>
        <begin position="847"/>
        <end position="969"/>
    </location>
</feature>
<feature type="compositionally biased region" description="Polar residues" evidence="1">
    <location>
        <begin position="856"/>
        <end position="865"/>
    </location>
</feature>
<comment type="caution">
    <text evidence="3">The sequence shown here is derived from an EMBL/GenBank/DDBJ whole genome shotgun (WGS) entry which is preliminary data.</text>
</comment>
<evidence type="ECO:0000256" key="1">
    <source>
        <dbReference type="SAM" id="MobiDB-lite"/>
    </source>
</evidence>
<organism evidence="3">
    <name type="scientific">Tanacetum cinerariifolium</name>
    <name type="common">Dalmatian daisy</name>
    <name type="synonym">Chrysanthemum cinerariifolium</name>
    <dbReference type="NCBI Taxonomy" id="118510"/>
    <lineage>
        <taxon>Eukaryota</taxon>
        <taxon>Viridiplantae</taxon>
        <taxon>Streptophyta</taxon>
        <taxon>Embryophyta</taxon>
        <taxon>Tracheophyta</taxon>
        <taxon>Spermatophyta</taxon>
        <taxon>Magnoliopsida</taxon>
        <taxon>eudicotyledons</taxon>
        <taxon>Gunneridae</taxon>
        <taxon>Pentapetalae</taxon>
        <taxon>asterids</taxon>
        <taxon>campanulids</taxon>
        <taxon>Asterales</taxon>
        <taxon>Asteraceae</taxon>
        <taxon>Asteroideae</taxon>
        <taxon>Anthemideae</taxon>
        <taxon>Anthemidinae</taxon>
        <taxon>Tanacetum</taxon>
    </lineage>
</organism>
<feature type="compositionally biased region" description="Basic and acidic residues" evidence="1">
    <location>
        <begin position="943"/>
        <end position="958"/>
    </location>
</feature>
<proteinExistence type="predicted"/>
<accession>A0A6L2M8N2</accession>
<dbReference type="InterPro" id="IPR043502">
    <property type="entry name" value="DNA/RNA_pol_sf"/>
</dbReference>
<name>A0A6L2M8N2_TANCI</name>
<feature type="domain" description="Reverse transcriptase Ty1/copia-type" evidence="2">
    <location>
        <begin position="1055"/>
        <end position="1131"/>
    </location>
</feature>
<dbReference type="CDD" id="cd09272">
    <property type="entry name" value="RNase_HI_RT_Ty1"/>
    <property type="match status" value="1"/>
</dbReference>
<feature type="compositionally biased region" description="Acidic residues" evidence="1">
    <location>
        <begin position="923"/>
        <end position="942"/>
    </location>
</feature>